<dbReference type="EMBL" id="LJCQ01000236">
    <property type="protein sequence ID" value="KPV46477.1"/>
    <property type="molecule type" value="Genomic_DNA"/>
</dbReference>
<dbReference type="PROSITE" id="PS50991">
    <property type="entry name" value="PYR_CT"/>
    <property type="match status" value="1"/>
</dbReference>
<dbReference type="PROSITE" id="PS00816">
    <property type="entry name" value="AIPM_HOMOCIT_SYNTH_2"/>
    <property type="match status" value="1"/>
</dbReference>
<evidence type="ECO:0000259" key="12">
    <source>
        <dbReference type="PROSITE" id="PS50991"/>
    </source>
</evidence>
<evidence type="ECO:0000313" key="16">
    <source>
        <dbReference type="Proteomes" id="UP000050515"/>
    </source>
</evidence>
<dbReference type="SUPFAM" id="SSF51569">
    <property type="entry name" value="Aldolase"/>
    <property type="match status" value="1"/>
</dbReference>
<dbReference type="InterPro" id="IPR002034">
    <property type="entry name" value="AIPM/Hcit_synth_CS"/>
</dbReference>
<evidence type="ECO:0000256" key="10">
    <source>
        <dbReference type="ARBA" id="ARBA00030312"/>
    </source>
</evidence>
<dbReference type="Gene3D" id="3.20.20.70">
    <property type="entry name" value="Aldolase class I"/>
    <property type="match status" value="1"/>
</dbReference>
<comment type="function">
    <text evidence="1">Catalyzes the condensation of the acetyl group of acetyl-CoA with 3-methyl-2-oxobutanoate (2-oxoisovalerate) to form 3-carboxy-3-hydroxy-4-methylpentanoate (2-isopropylmalate).</text>
</comment>
<keyword evidence="7 11" id="KW-0808">Transferase</keyword>
<dbReference type="GO" id="GO:0009098">
    <property type="term" value="P:L-leucine biosynthetic process"/>
    <property type="evidence" value="ECO:0007669"/>
    <property type="project" value="UniProtKB-KW"/>
</dbReference>
<dbReference type="Pfam" id="PF00682">
    <property type="entry name" value="HMGL-like"/>
    <property type="match status" value="1"/>
</dbReference>
<evidence type="ECO:0000256" key="11">
    <source>
        <dbReference type="RuleBase" id="RU003523"/>
    </source>
</evidence>
<reference evidence="14 15" key="2">
    <citation type="submission" date="2015-09" db="EMBL/GenBank/DDBJ databases">
        <title>Heavy metals and arsenic resistance mechanisms in polyextremophilic archaea of the family Ferroplasmaceae.</title>
        <authorList>
            <person name="Bulaev A.G."/>
            <person name="Kanygina A.V."/>
        </authorList>
    </citation>
    <scope>NUCLEOTIDE SEQUENCE [LARGE SCALE GENOMIC DNA]</scope>
    <source>
        <strain evidence="14 15">VT</strain>
    </source>
</reference>
<comment type="caution">
    <text evidence="13">The sequence shown here is derived from an EMBL/GenBank/DDBJ whole genome shotgun (WGS) entry which is preliminary data.</text>
</comment>
<feature type="domain" description="Pyruvate carboxyltransferase" evidence="12">
    <location>
        <begin position="14"/>
        <end position="265"/>
    </location>
</feature>
<organism evidence="13 16">
    <name type="scientific">Acidiplasma aeolicum</name>
    <dbReference type="NCBI Taxonomy" id="507754"/>
    <lineage>
        <taxon>Archaea</taxon>
        <taxon>Methanobacteriati</taxon>
        <taxon>Thermoplasmatota</taxon>
        <taxon>Thermoplasmata</taxon>
        <taxon>Thermoplasmatales</taxon>
        <taxon>Ferroplasmaceae</taxon>
        <taxon>Acidiplasma</taxon>
    </lineage>
</organism>
<dbReference type="FunFam" id="3.20.20.70:FF:000010">
    <property type="entry name" value="2-isopropylmalate synthase"/>
    <property type="match status" value="1"/>
</dbReference>
<proteinExistence type="inferred from homology"/>
<dbReference type="PATRIC" id="fig|507754.4.peg.1596"/>
<evidence type="ECO:0000256" key="8">
    <source>
        <dbReference type="ARBA" id="ARBA00023304"/>
    </source>
</evidence>
<dbReference type="InterPro" id="IPR011830">
    <property type="entry name" value="LEU1_arch"/>
</dbReference>
<dbReference type="PROSITE" id="PS00815">
    <property type="entry name" value="AIPM_HOMOCIT_SYNTH_1"/>
    <property type="match status" value="1"/>
</dbReference>
<protein>
    <recommendedName>
        <fullName evidence="4">2-isopropylmalate synthase</fullName>
        <ecNumber evidence="4">2.3.3.13</ecNumber>
    </recommendedName>
    <alternativeName>
        <fullName evidence="9">Alpha-IPM synthase</fullName>
    </alternativeName>
    <alternativeName>
        <fullName evidence="10">Alpha-isopropylmalate synthase</fullName>
    </alternativeName>
</protein>
<keyword evidence="8" id="KW-0100">Branched-chain amino acid biosynthesis</keyword>
<keyword evidence="6" id="KW-0028">Amino-acid biosynthesis</keyword>
<accession>A0A0N8PQ92</accession>
<dbReference type="EMBL" id="LKBG01000112">
    <property type="protein sequence ID" value="KQB35543.1"/>
    <property type="molecule type" value="Genomic_DNA"/>
</dbReference>
<evidence type="ECO:0000256" key="7">
    <source>
        <dbReference type="ARBA" id="ARBA00022679"/>
    </source>
</evidence>
<comment type="pathway">
    <text evidence="2">Amino-acid biosynthesis; L-leucine biosynthesis; L-leucine from 3-methyl-2-oxobutanoate: step 1/4.</text>
</comment>
<dbReference type="PANTHER" id="PTHR10277:SF9">
    <property type="entry name" value="2-ISOPROPYLMALATE SYNTHASE 1, CHLOROPLASTIC-RELATED"/>
    <property type="match status" value="1"/>
</dbReference>
<dbReference type="Proteomes" id="UP000050515">
    <property type="component" value="Unassembled WGS sequence"/>
</dbReference>
<dbReference type="AlphaFoldDB" id="A0A0N8PQ92"/>
<dbReference type="CDD" id="cd07940">
    <property type="entry name" value="DRE_TIM_IPMS"/>
    <property type="match status" value="1"/>
</dbReference>
<dbReference type="PANTHER" id="PTHR10277">
    <property type="entry name" value="HOMOCITRATE SYNTHASE-RELATED"/>
    <property type="match status" value="1"/>
</dbReference>
<dbReference type="Pfam" id="PF22617">
    <property type="entry name" value="HCS_D2"/>
    <property type="match status" value="1"/>
</dbReference>
<dbReference type="InterPro" id="IPR000891">
    <property type="entry name" value="PYR_CT"/>
</dbReference>
<evidence type="ECO:0000256" key="5">
    <source>
        <dbReference type="ARBA" id="ARBA00022430"/>
    </source>
</evidence>
<comment type="similarity">
    <text evidence="3 11">Belongs to the alpha-IPM synthase/homocitrate synthase family.</text>
</comment>
<keyword evidence="5" id="KW-0432">Leucine biosynthesis</keyword>
<dbReference type="InterPro" id="IPR050073">
    <property type="entry name" value="2-IPM_HCS-like"/>
</dbReference>
<dbReference type="InterPro" id="IPR013785">
    <property type="entry name" value="Aldolase_TIM"/>
</dbReference>
<dbReference type="Proteomes" id="UP000050320">
    <property type="component" value="Unassembled WGS sequence"/>
</dbReference>
<name>A0A0N8PQ92_9ARCH</name>
<reference evidence="13 16" key="1">
    <citation type="submission" date="2015-09" db="EMBL/GenBank/DDBJ databases">
        <title>Draft genome sequence of Acidiplasma aeolicum DSM 18409.</title>
        <authorList>
            <person name="Hemp J."/>
        </authorList>
    </citation>
    <scope>NUCLEOTIDE SEQUENCE [LARGE SCALE GENOMIC DNA]</scope>
    <source>
        <strain evidence="13 16">V</strain>
    </source>
</reference>
<evidence type="ECO:0000313" key="13">
    <source>
        <dbReference type="EMBL" id="KPV46477.1"/>
    </source>
</evidence>
<evidence type="ECO:0000256" key="3">
    <source>
        <dbReference type="ARBA" id="ARBA00006154"/>
    </source>
</evidence>
<evidence type="ECO:0000256" key="9">
    <source>
        <dbReference type="ARBA" id="ARBA00029993"/>
    </source>
</evidence>
<evidence type="ECO:0000313" key="15">
    <source>
        <dbReference type="Proteomes" id="UP000050320"/>
    </source>
</evidence>
<evidence type="ECO:0000256" key="1">
    <source>
        <dbReference type="ARBA" id="ARBA00003715"/>
    </source>
</evidence>
<gene>
    <name evidence="14" type="ORF">AOG54_02910</name>
    <name evidence="13" type="ORF">SE19_05345</name>
</gene>
<evidence type="ECO:0000256" key="6">
    <source>
        <dbReference type="ARBA" id="ARBA00022605"/>
    </source>
</evidence>
<dbReference type="NCBIfam" id="TIGR02090">
    <property type="entry name" value="LEU1_arch"/>
    <property type="match status" value="1"/>
</dbReference>
<sequence>MYSREGFSSTGRKITVFDTTLRDGEQSPGIKFSPEEKHKIAYMLEDMGVDIIEAGFPAVSSEEFNIIKSINSTANRAKICALSRCNDGDIYSAINSGVNYIHIFIATSDIHLKNKLKISREEALKKIEHSINIAKDAGLYVEFSAEDATRTDMDFLIRAFKTAEVSGANKVNIPDTVGIMNPISMRNIVSRIKQNIDIPVSVHCHNDFGLATANTIFGVEGGASQVQVTVNGIGERAGNASLEEVVTGLAAFMNAKTNIDFSKIYNISQAVSRFSGMEIQKNKAIVGENAFSHEAGIHVNGIINSPATYEAINPEFVGRQRTIVIGKHSGRSSIEWILNKNGIKCSEDEVKYILEEIKSYNGKEAFDEDRVINLARNIIKIRGD</sequence>
<dbReference type="EC" id="2.3.3.13" evidence="4"/>
<dbReference type="Gene3D" id="1.10.238.260">
    <property type="match status" value="1"/>
</dbReference>
<dbReference type="InterPro" id="IPR054691">
    <property type="entry name" value="LeuA/HCS_post-cat"/>
</dbReference>
<keyword evidence="15" id="KW-1185">Reference proteome</keyword>
<evidence type="ECO:0000256" key="2">
    <source>
        <dbReference type="ARBA" id="ARBA00004689"/>
    </source>
</evidence>
<dbReference type="GO" id="GO:0003852">
    <property type="term" value="F:2-isopropylmalate synthase activity"/>
    <property type="evidence" value="ECO:0007669"/>
    <property type="project" value="UniProtKB-EC"/>
</dbReference>
<evidence type="ECO:0000256" key="4">
    <source>
        <dbReference type="ARBA" id="ARBA00012973"/>
    </source>
</evidence>
<evidence type="ECO:0000313" key="14">
    <source>
        <dbReference type="EMBL" id="KQB35543.1"/>
    </source>
</evidence>